<dbReference type="RefSeq" id="WP_005354462.1">
    <property type="nucleotide sequence ID" value="NZ_APVG01000030.1"/>
</dbReference>
<feature type="signal peptide" evidence="1">
    <location>
        <begin position="1"/>
        <end position="18"/>
    </location>
</feature>
<gene>
    <name evidence="2" type="ORF">G114_12136</name>
</gene>
<evidence type="ECO:0000313" key="3">
    <source>
        <dbReference type="Proteomes" id="UP000023775"/>
    </source>
</evidence>
<evidence type="ECO:0000256" key="1">
    <source>
        <dbReference type="SAM" id="SignalP"/>
    </source>
</evidence>
<evidence type="ECO:0000313" key="2">
    <source>
        <dbReference type="EMBL" id="ENY71658.1"/>
    </source>
</evidence>
<reference evidence="2 3" key="1">
    <citation type="journal article" date="2013" name="Genome Announc.">
        <title>Draft Genome Sequence of the Aeromonas diversa Type Strain.</title>
        <authorList>
            <person name="Farfan M."/>
            <person name="Spataro N."/>
            <person name="Sanglas A."/>
            <person name="Albarral V."/>
            <person name="Loren J.G."/>
            <person name="Bosch E."/>
            <person name="Fuste M.C."/>
        </authorList>
    </citation>
    <scope>NUCLEOTIDE SEQUENCE [LARGE SCALE GENOMIC DNA]</scope>
    <source>
        <strain evidence="2 3">2478-85</strain>
    </source>
</reference>
<dbReference type="eggNOG" id="COG0834">
    <property type="taxonomic scope" value="Bacteria"/>
</dbReference>
<organism evidence="2 3">
    <name type="scientific">Aeromonas diversa CDC 2478-85</name>
    <dbReference type="NCBI Taxonomy" id="1268237"/>
    <lineage>
        <taxon>Bacteria</taxon>
        <taxon>Pseudomonadati</taxon>
        <taxon>Pseudomonadota</taxon>
        <taxon>Gammaproteobacteria</taxon>
        <taxon>Aeromonadales</taxon>
        <taxon>Aeromonadaceae</taxon>
        <taxon>Aeromonas</taxon>
    </lineage>
</organism>
<proteinExistence type="predicted"/>
<keyword evidence="3" id="KW-1185">Reference proteome</keyword>
<keyword evidence="1" id="KW-0732">Signal</keyword>
<dbReference type="Proteomes" id="UP000023775">
    <property type="component" value="Unassembled WGS sequence"/>
</dbReference>
<dbReference type="AlphaFoldDB" id="N9VJ73"/>
<accession>N9VJ73</accession>
<protein>
    <recommendedName>
        <fullName evidence="4">Solute-binding protein family 3/N-terminal domain-containing protein</fullName>
    </recommendedName>
</protein>
<dbReference type="OrthoDB" id="547680at2"/>
<evidence type="ECO:0008006" key="4">
    <source>
        <dbReference type="Google" id="ProtNLM"/>
    </source>
</evidence>
<dbReference type="SUPFAM" id="SSF53850">
    <property type="entry name" value="Periplasmic binding protein-like II"/>
    <property type="match status" value="1"/>
</dbReference>
<name>N9VJ73_9GAMM</name>
<comment type="caution">
    <text evidence="2">The sequence shown here is derived from an EMBL/GenBank/DDBJ whole genome shotgun (WGS) entry which is preliminary data.</text>
</comment>
<feature type="chain" id="PRO_5004154615" description="Solute-binding protein family 3/N-terminal domain-containing protein" evidence="1">
    <location>
        <begin position="19"/>
        <end position="262"/>
    </location>
</feature>
<sequence>MYPLLLLLLLLSTPRLEAAELTLTLPAFDDGSHRYYHALLQESLADAGIALTIRQPFAHIPQKRLQRLVATSQIDLLWMLQTTERDRQLTPVRVDLTRGLIGQRVLLIPKGDAKSYEGVRDLASFRALGKVGGLGAGWYDERVWQKNRLPYHVRDGEWRQLFTMLTPDRGINYFSRGVNEVQPEAARYPALEIEPRLLLVYHRDFHFYLSPAAAKYRETLEQALNQAERSGLMDKLLDHHFRQYLKPLRLEQRVRLELEAPE</sequence>
<dbReference type="EMBL" id="APVG01000030">
    <property type="protein sequence ID" value="ENY71658.1"/>
    <property type="molecule type" value="Genomic_DNA"/>
</dbReference>
<dbReference type="PATRIC" id="fig|1268237.3.peg.2390"/>